<organism evidence="1 2">
    <name type="scientific">Xenopus laevis</name>
    <name type="common">African clawed frog</name>
    <dbReference type="NCBI Taxonomy" id="8355"/>
    <lineage>
        <taxon>Eukaryota</taxon>
        <taxon>Metazoa</taxon>
        <taxon>Chordata</taxon>
        <taxon>Craniata</taxon>
        <taxon>Vertebrata</taxon>
        <taxon>Euteleostomi</taxon>
        <taxon>Amphibia</taxon>
        <taxon>Batrachia</taxon>
        <taxon>Anura</taxon>
        <taxon>Pipoidea</taxon>
        <taxon>Pipidae</taxon>
        <taxon>Xenopodinae</taxon>
        <taxon>Xenopus</taxon>
        <taxon>Xenopus</taxon>
    </lineage>
</organism>
<evidence type="ECO:0000313" key="2">
    <source>
        <dbReference type="Proteomes" id="UP000694892"/>
    </source>
</evidence>
<protein>
    <submittedName>
        <fullName evidence="1">Uncharacterized protein</fullName>
    </submittedName>
</protein>
<dbReference type="EMBL" id="CM004477">
    <property type="protein sequence ID" value="OCT74073.1"/>
    <property type="molecule type" value="Genomic_DNA"/>
</dbReference>
<evidence type="ECO:0000313" key="1">
    <source>
        <dbReference type="EMBL" id="OCT74073.1"/>
    </source>
</evidence>
<accession>A0A974HDL1</accession>
<reference evidence="2" key="1">
    <citation type="journal article" date="2016" name="Nature">
        <title>Genome evolution in the allotetraploid frog Xenopus laevis.</title>
        <authorList>
            <person name="Session A.M."/>
            <person name="Uno Y."/>
            <person name="Kwon T."/>
            <person name="Chapman J.A."/>
            <person name="Toyoda A."/>
            <person name="Takahashi S."/>
            <person name="Fukui A."/>
            <person name="Hikosaka A."/>
            <person name="Suzuki A."/>
            <person name="Kondo M."/>
            <person name="van Heeringen S.J."/>
            <person name="Quigley I."/>
            <person name="Heinz S."/>
            <person name="Ogino H."/>
            <person name="Ochi H."/>
            <person name="Hellsten U."/>
            <person name="Lyons J.B."/>
            <person name="Simakov O."/>
            <person name="Putnam N."/>
            <person name="Stites J."/>
            <person name="Kuroki Y."/>
            <person name="Tanaka T."/>
            <person name="Michiue T."/>
            <person name="Watanabe M."/>
            <person name="Bogdanovic O."/>
            <person name="Lister R."/>
            <person name="Georgiou G."/>
            <person name="Paranjpe S.S."/>
            <person name="van Kruijsbergen I."/>
            <person name="Shu S."/>
            <person name="Carlson J."/>
            <person name="Kinoshita T."/>
            <person name="Ohta Y."/>
            <person name="Mawaribuchi S."/>
            <person name="Jenkins J."/>
            <person name="Grimwood J."/>
            <person name="Schmutz J."/>
            <person name="Mitros T."/>
            <person name="Mozaffari S.V."/>
            <person name="Suzuki Y."/>
            <person name="Haramoto Y."/>
            <person name="Yamamoto T.S."/>
            <person name="Takagi C."/>
            <person name="Heald R."/>
            <person name="Miller K."/>
            <person name="Haudenschild C."/>
            <person name="Kitzman J."/>
            <person name="Nakayama T."/>
            <person name="Izutsu Y."/>
            <person name="Robert J."/>
            <person name="Fortriede J."/>
            <person name="Burns K."/>
            <person name="Lotay V."/>
            <person name="Karimi K."/>
            <person name="Yasuoka Y."/>
            <person name="Dichmann D.S."/>
            <person name="Flajnik M.F."/>
            <person name="Houston D.W."/>
            <person name="Shendure J."/>
            <person name="DuPasquier L."/>
            <person name="Vize P.D."/>
            <person name="Zorn A.M."/>
            <person name="Ito M."/>
            <person name="Marcotte E.M."/>
            <person name="Wallingford J.B."/>
            <person name="Ito Y."/>
            <person name="Asashima M."/>
            <person name="Ueno N."/>
            <person name="Matsuda Y."/>
            <person name="Veenstra G.J."/>
            <person name="Fujiyama A."/>
            <person name="Harland R.M."/>
            <person name="Taira M."/>
            <person name="Rokhsar D.S."/>
        </authorList>
    </citation>
    <scope>NUCLEOTIDE SEQUENCE [LARGE SCALE GENOMIC DNA]</scope>
    <source>
        <strain evidence="2">J</strain>
    </source>
</reference>
<name>A0A974HDL1_XENLA</name>
<gene>
    <name evidence="1" type="ORF">XELAEV_18033037mg</name>
</gene>
<sequence length="92" mass="10299">MGSLINFSVSTIWTTAFGTSFVSWREPSQDQLVLLSSPGVCRWDPPCSPVSGACIMRSILGTILAQRRVTKSMQCKKRYNVKNGHFSGRRKF</sequence>
<dbReference type="AlphaFoldDB" id="A0A974HDL1"/>
<dbReference type="Proteomes" id="UP000694892">
    <property type="component" value="Chromosome 6S"/>
</dbReference>
<proteinExistence type="predicted"/>